<dbReference type="GO" id="GO:0004930">
    <property type="term" value="F:G protein-coupled receptor activity"/>
    <property type="evidence" value="ECO:0007669"/>
    <property type="project" value="UniProtKB-KW"/>
</dbReference>
<dbReference type="SUPFAM" id="SSF81321">
    <property type="entry name" value="Family A G protein-coupled receptor-like"/>
    <property type="match status" value="1"/>
</dbReference>
<dbReference type="PRINTS" id="PR00526">
    <property type="entry name" value="FMETLEUPHER"/>
</dbReference>
<dbReference type="Pfam" id="PF00001">
    <property type="entry name" value="7tm_1"/>
    <property type="match status" value="1"/>
</dbReference>
<dbReference type="Ensembl" id="ENSCMIT00000035859.1">
    <property type="protein sequence ID" value="ENSCMIP00000035333.1"/>
    <property type="gene ID" value="ENSCMIG00000014956.1"/>
</dbReference>
<dbReference type="InParanoid" id="A0A4W3JB70"/>
<evidence type="ECO:0000256" key="10">
    <source>
        <dbReference type="RuleBase" id="RU000688"/>
    </source>
</evidence>
<dbReference type="PANTHER" id="PTHR24225">
    <property type="entry name" value="CHEMOTACTIC RECEPTOR"/>
    <property type="match status" value="1"/>
</dbReference>
<keyword evidence="3 11" id="KW-1133">Transmembrane helix</keyword>
<evidence type="ECO:0000313" key="14">
    <source>
        <dbReference type="Proteomes" id="UP000314986"/>
    </source>
</evidence>
<dbReference type="OMA" id="APIRIMD"/>
<proteinExistence type="inferred from homology"/>
<evidence type="ECO:0000256" key="2">
    <source>
        <dbReference type="ARBA" id="ARBA00022692"/>
    </source>
</evidence>
<protein>
    <submittedName>
        <fullName evidence="13">Chemokine-like receptor 1</fullName>
    </submittedName>
</protein>
<reference evidence="13" key="5">
    <citation type="submission" date="2025-09" db="UniProtKB">
        <authorList>
            <consortium name="Ensembl"/>
        </authorList>
    </citation>
    <scope>IDENTIFICATION</scope>
</reference>
<dbReference type="PROSITE" id="PS50262">
    <property type="entry name" value="G_PROTEIN_RECEP_F1_2"/>
    <property type="match status" value="1"/>
</dbReference>
<feature type="transmembrane region" description="Helical" evidence="11">
    <location>
        <begin position="105"/>
        <end position="126"/>
    </location>
</feature>
<keyword evidence="8 10" id="KW-0807">Transducer</keyword>
<feature type="transmembrane region" description="Helical" evidence="11">
    <location>
        <begin position="276"/>
        <end position="297"/>
    </location>
</feature>
<evidence type="ECO:0000256" key="4">
    <source>
        <dbReference type="ARBA" id="ARBA00023040"/>
    </source>
</evidence>
<feature type="domain" description="G-protein coupled receptors family 1 profile" evidence="12">
    <location>
        <begin position="48"/>
        <end position="286"/>
    </location>
</feature>
<accession>A0A4W3JB70</accession>
<feature type="transmembrane region" description="Helical" evidence="11">
    <location>
        <begin position="147"/>
        <end position="168"/>
    </location>
</feature>
<dbReference type="InterPro" id="IPR000826">
    <property type="entry name" value="Formyl_rcpt-rel"/>
</dbReference>
<comment type="similarity">
    <text evidence="9">Belongs to the chemokine-like receptor (CMKLR) family.</text>
</comment>
<sequence length="327" mass="37314">YSSIFSLMLTTPASYENYSDYLLEMDDDSIAVLPLVIYSVTFLVGISGNALVIWIATQEVRKTITIIWLLNLSVADFMFTALLPFSIVYQVEKFHWPFGSFMCKFISFGVHLNMFTSVFILTVTSIDRCLSVVFPVWCQNNRSVNSAIIVSLVVWVLAAVVSVPFYLIRDTEEDLIMGTTYCLYKQDLLNLRSLILARFTLGFALPFITIAICYTVITLKIKRRWRRVSTKQCKIITMIILAFLFCWIPFHILSIIHMLSDVDIKTWLPLATSFAYVYSCINPILYLFAGNGFVLQFKKRIQAALRAIHDEMSHSSSRSESRGGQGI</sequence>
<feature type="transmembrane region" description="Helical" evidence="11">
    <location>
        <begin position="66"/>
        <end position="85"/>
    </location>
</feature>
<keyword evidence="5 11" id="KW-0472">Membrane</keyword>
<dbReference type="GO" id="GO:0004875">
    <property type="term" value="F:complement receptor activity"/>
    <property type="evidence" value="ECO:0007669"/>
    <property type="project" value="TreeGrafter"/>
</dbReference>
<comment type="subcellular location">
    <subcellularLocation>
        <location evidence="1">Membrane</location>
        <topology evidence="1">Multi-pass membrane protein</topology>
    </subcellularLocation>
</comment>
<feature type="transmembrane region" description="Helical" evidence="11">
    <location>
        <begin position="30"/>
        <end position="54"/>
    </location>
</feature>
<name>A0A4W3JB70_CALMI</name>
<evidence type="ECO:0000256" key="3">
    <source>
        <dbReference type="ARBA" id="ARBA00022989"/>
    </source>
</evidence>
<evidence type="ECO:0000256" key="11">
    <source>
        <dbReference type="SAM" id="Phobius"/>
    </source>
</evidence>
<evidence type="ECO:0000256" key="8">
    <source>
        <dbReference type="ARBA" id="ARBA00023224"/>
    </source>
</evidence>
<dbReference type="InterPro" id="IPR017452">
    <property type="entry name" value="GPCR_Rhodpsn_7TM"/>
</dbReference>
<evidence type="ECO:0000259" key="12">
    <source>
        <dbReference type="PROSITE" id="PS50262"/>
    </source>
</evidence>
<keyword evidence="2 10" id="KW-0812">Transmembrane</keyword>
<evidence type="ECO:0000256" key="1">
    <source>
        <dbReference type="ARBA" id="ARBA00004141"/>
    </source>
</evidence>
<dbReference type="AlphaFoldDB" id="A0A4W3JB70"/>
<reference evidence="14" key="2">
    <citation type="journal article" date="2007" name="PLoS Biol.">
        <title>Survey sequencing and comparative analysis of the elephant shark (Callorhinchus milii) genome.</title>
        <authorList>
            <person name="Venkatesh B."/>
            <person name="Kirkness E.F."/>
            <person name="Loh Y.H."/>
            <person name="Halpern A.L."/>
            <person name="Lee A.P."/>
            <person name="Johnson J."/>
            <person name="Dandona N."/>
            <person name="Viswanathan L.D."/>
            <person name="Tay A."/>
            <person name="Venter J.C."/>
            <person name="Strausberg R.L."/>
            <person name="Brenner S."/>
        </authorList>
    </citation>
    <scope>NUCLEOTIDE SEQUENCE [LARGE SCALE GENOMIC DNA]</scope>
</reference>
<dbReference type="GO" id="GO:0007204">
    <property type="term" value="P:positive regulation of cytosolic calcium ion concentration"/>
    <property type="evidence" value="ECO:0007669"/>
    <property type="project" value="TreeGrafter"/>
</dbReference>
<reference evidence="14" key="3">
    <citation type="journal article" date="2014" name="Nature">
        <title>Elephant shark genome provides unique insights into gnathostome evolution.</title>
        <authorList>
            <consortium name="International Elephant Shark Genome Sequencing Consortium"/>
            <person name="Venkatesh B."/>
            <person name="Lee A.P."/>
            <person name="Ravi V."/>
            <person name="Maurya A.K."/>
            <person name="Lian M.M."/>
            <person name="Swann J.B."/>
            <person name="Ohta Y."/>
            <person name="Flajnik M.F."/>
            <person name="Sutoh Y."/>
            <person name="Kasahara M."/>
            <person name="Hoon S."/>
            <person name="Gangu V."/>
            <person name="Roy S.W."/>
            <person name="Irimia M."/>
            <person name="Korzh V."/>
            <person name="Kondrychyn I."/>
            <person name="Lim Z.W."/>
            <person name="Tay B.H."/>
            <person name="Tohari S."/>
            <person name="Kong K.W."/>
            <person name="Ho S."/>
            <person name="Lorente-Galdos B."/>
            <person name="Quilez J."/>
            <person name="Marques-Bonet T."/>
            <person name="Raney B.J."/>
            <person name="Ingham P.W."/>
            <person name="Tay A."/>
            <person name="Hillier L.W."/>
            <person name="Minx P."/>
            <person name="Boehm T."/>
            <person name="Wilson R.K."/>
            <person name="Brenner S."/>
            <person name="Warren W.C."/>
        </authorList>
    </citation>
    <scope>NUCLEOTIDE SEQUENCE [LARGE SCALE GENOMIC DNA]</scope>
</reference>
<feature type="transmembrane region" description="Helical" evidence="11">
    <location>
        <begin position="238"/>
        <end position="256"/>
    </location>
</feature>
<keyword evidence="6" id="KW-1015">Disulfide bond</keyword>
<dbReference type="GO" id="GO:0007200">
    <property type="term" value="P:phospholipase C-activating G protein-coupled receptor signaling pathway"/>
    <property type="evidence" value="ECO:0007669"/>
    <property type="project" value="TreeGrafter"/>
</dbReference>
<evidence type="ECO:0000256" key="7">
    <source>
        <dbReference type="ARBA" id="ARBA00023170"/>
    </source>
</evidence>
<reference evidence="13" key="4">
    <citation type="submission" date="2025-08" db="UniProtKB">
        <authorList>
            <consortium name="Ensembl"/>
        </authorList>
    </citation>
    <scope>IDENTIFICATION</scope>
</reference>
<dbReference type="FunFam" id="1.20.1070.10:FF:000034">
    <property type="entry name" value="G-protein coupled receptor 1"/>
    <property type="match status" value="1"/>
</dbReference>
<evidence type="ECO:0000256" key="5">
    <source>
        <dbReference type="ARBA" id="ARBA00023136"/>
    </source>
</evidence>
<dbReference type="Gene3D" id="1.20.1070.10">
    <property type="entry name" value="Rhodopsin 7-helix transmembrane proteins"/>
    <property type="match status" value="1"/>
</dbReference>
<keyword evidence="14" id="KW-1185">Reference proteome</keyword>
<comment type="similarity">
    <text evidence="10">Belongs to the G-protein coupled receptor 1 family.</text>
</comment>
<dbReference type="GO" id="GO:0006954">
    <property type="term" value="P:inflammatory response"/>
    <property type="evidence" value="ECO:0007669"/>
    <property type="project" value="TreeGrafter"/>
</dbReference>
<evidence type="ECO:0000256" key="6">
    <source>
        <dbReference type="ARBA" id="ARBA00023157"/>
    </source>
</evidence>
<feature type="transmembrane region" description="Helical" evidence="11">
    <location>
        <begin position="195"/>
        <end position="217"/>
    </location>
</feature>
<keyword evidence="7 10" id="KW-0675">Receptor</keyword>
<dbReference type="GeneTree" id="ENSGT01020000230438"/>
<dbReference type="GO" id="GO:0005886">
    <property type="term" value="C:plasma membrane"/>
    <property type="evidence" value="ECO:0007669"/>
    <property type="project" value="TreeGrafter"/>
</dbReference>
<dbReference type="InterPro" id="IPR000276">
    <property type="entry name" value="GPCR_Rhodpsn"/>
</dbReference>
<keyword evidence="4 10" id="KW-0297">G-protein coupled receptor</keyword>
<evidence type="ECO:0000256" key="9">
    <source>
        <dbReference type="ARBA" id="ARBA00025736"/>
    </source>
</evidence>
<dbReference type="PROSITE" id="PS00237">
    <property type="entry name" value="G_PROTEIN_RECEP_F1_1"/>
    <property type="match status" value="1"/>
</dbReference>
<organism evidence="13 14">
    <name type="scientific">Callorhinchus milii</name>
    <name type="common">Ghost shark</name>
    <dbReference type="NCBI Taxonomy" id="7868"/>
    <lineage>
        <taxon>Eukaryota</taxon>
        <taxon>Metazoa</taxon>
        <taxon>Chordata</taxon>
        <taxon>Craniata</taxon>
        <taxon>Vertebrata</taxon>
        <taxon>Chondrichthyes</taxon>
        <taxon>Holocephali</taxon>
        <taxon>Chimaeriformes</taxon>
        <taxon>Callorhinchidae</taxon>
        <taxon>Callorhinchus</taxon>
    </lineage>
</organism>
<dbReference type="PRINTS" id="PR00237">
    <property type="entry name" value="GPCRRHODOPSN"/>
</dbReference>
<dbReference type="PANTHER" id="PTHR24225:SF24">
    <property type="entry name" value="G-PROTEIN COUPLED RECEPTORS FAMILY 1 PROFILE DOMAIN-CONTAINING PROTEIN"/>
    <property type="match status" value="1"/>
</dbReference>
<reference evidence="14" key="1">
    <citation type="journal article" date="2006" name="Science">
        <title>Ancient noncoding elements conserved in the human genome.</title>
        <authorList>
            <person name="Venkatesh B."/>
            <person name="Kirkness E.F."/>
            <person name="Loh Y.H."/>
            <person name="Halpern A.L."/>
            <person name="Lee A.P."/>
            <person name="Johnson J."/>
            <person name="Dandona N."/>
            <person name="Viswanathan L.D."/>
            <person name="Tay A."/>
            <person name="Venter J.C."/>
            <person name="Strausberg R.L."/>
            <person name="Brenner S."/>
        </authorList>
    </citation>
    <scope>NUCLEOTIDE SEQUENCE [LARGE SCALE GENOMIC DNA]</scope>
</reference>
<evidence type="ECO:0000313" key="13">
    <source>
        <dbReference type="Ensembl" id="ENSCMIP00000035333.1"/>
    </source>
</evidence>
<dbReference type="Proteomes" id="UP000314986">
    <property type="component" value="Unassembled WGS sequence"/>
</dbReference>